<dbReference type="EMBL" id="JAVDXX010000001">
    <property type="protein sequence ID" value="MDR7293419.1"/>
    <property type="molecule type" value="Genomic_DNA"/>
</dbReference>
<sequence length="731" mass="77265">MNAKLGSDETPEDGTPQEEPTQEEAAQEETSQEETPEDEPTQEESTQDQPAEDEAAQDETPQEDASQEETPQDETIRDESAQEETAHQEQDPAAASTASVPEPSTEPSTEPSDESSAASSVSDSASVSTTAPAATSTATASASTASASAASAPGSASASNPPSEKAGGHKRKRRGLVAGSIVGGVLLLAAGAYAGTAWFTSDKLPAHITVSGVDISGLSSQEAAVKLEKELGGSLTKKLTLTAGSATASVTPAQAGVGIDVEATLADLSGWTWNPKIILERLSGTQELEVKQTLDEEALTTSAEKISDALTNDPVEGKLSLTEGGPEFTQPKDGHDVSEQIARNSITKNAFAKERKIEVASNVIEPDVTTERWNEFIKTTVDPYLSGPVTVKAGGERAELGVATLAQATVVDVKDSSPELKTDDEALKSAVEKANPKLNTTAQDASLKLVGTGSNAKAEIVPGKSGKGLDSEELGKKVREAAASTSDRIADVPFKAQEPSVTTAQAKKWNVTKVAEFATPYPYDPTRTKNLEAGSRRINGSVILPGESFDLATKFGPVTEANGYYSSGVVVNSVSTKAVGGGLSQIATMAYNAGYLAGMDIQEWRPHNRWFDRYPAGRESTYWEGSINVKWKNNTKAPVVVAMWLENNKVNTAVFGHKTWKVKTTTSDFYDYTSGPTLTSDDPNCIPESSGKKGFTVNVTRTRTNVDTGEVLKDSQTTRYEGWPNVTCSKD</sequence>
<dbReference type="PANTHER" id="PTHR35788:SF1">
    <property type="entry name" value="EXPORTED PROTEIN"/>
    <property type="match status" value="1"/>
</dbReference>
<dbReference type="Pfam" id="PF12229">
    <property type="entry name" value="PG_binding_4"/>
    <property type="match status" value="1"/>
</dbReference>
<organism evidence="4 5">
    <name type="scientific">Pseudoglutamicibacter albus</name>
    <dbReference type="NCBI Taxonomy" id="98671"/>
    <lineage>
        <taxon>Bacteria</taxon>
        <taxon>Bacillati</taxon>
        <taxon>Actinomycetota</taxon>
        <taxon>Actinomycetes</taxon>
        <taxon>Micrococcales</taxon>
        <taxon>Micrococcaceae</taxon>
        <taxon>Pseudoglutamicibacter</taxon>
    </lineage>
</organism>
<evidence type="ECO:0000313" key="4">
    <source>
        <dbReference type="EMBL" id="MDR7293419.1"/>
    </source>
</evidence>
<dbReference type="Proteomes" id="UP001180715">
    <property type="component" value="Unassembled WGS sequence"/>
</dbReference>
<keyword evidence="2" id="KW-1133">Transmembrane helix</keyword>
<accession>A0ABU1YYH8</accession>
<dbReference type="PANTHER" id="PTHR35788">
    <property type="entry name" value="EXPORTED PROTEIN-RELATED"/>
    <property type="match status" value="1"/>
</dbReference>
<dbReference type="Pfam" id="PF04294">
    <property type="entry name" value="VanW"/>
    <property type="match status" value="1"/>
</dbReference>
<feature type="domain" description="YoaR-like putative peptidoglycan binding" evidence="3">
    <location>
        <begin position="415"/>
        <end position="488"/>
    </location>
</feature>
<feature type="region of interest" description="Disordered" evidence="1">
    <location>
        <begin position="150"/>
        <end position="172"/>
    </location>
</feature>
<reference evidence="4" key="1">
    <citation type="submission" date="2023-07" db="EMBL/GenBank/DDBJ databases">
        <title>Sequencing the genomes of 1000 actinobacteria strains.</title>
        <authorList>
            <person name="Klenk H.-P."/>
        </authorList>
    </citation>
    <scope>NUCLEOTIDE SEQUENCE</scope>
    <source>
        <strain evidence="4">DSM 13068</strain>
    </source>
</reference>
<keyword evidence="2" id="KW-0812">Transmembrane</keyword>
<feature type="transmembrane region" description="Helical" evidence="2">
    <location>
        <begin position="175"/>
        <end position="199"/>
    </location>
</feature>
<feature type="compositionally biased region" description="Basic and acidic residues" evidence="1">
    <location>
        <begin position="74"/>
        <end position="90"/>
    </location>
</feature>
<evidence type="ECO:0000256" key="2">
    <source>
        <dbReference type="SAM" id="Phobius"/>
    </source>
</evidence>
<dbReference type="InterPro" id="IPR052913">
    <property type="entry name" value="Glycopeptide_resist_protein"/>
</dbReference>
<evidence type="ECO:0000313" key="5">
    <source>
        <dbReference type="Proteomes" id="UP001180715"/>
    </source>
</evidence>
<feature type="compositionally biased region" description="Acidic residues" evidence="1">
    <location>
        <begin position="9"/>
        <end position="72"/>
    </location>
</feature>
<dbReference type="InterPro" id="IPR022029">
    <property type="entry name" value="YoaR-like_PG-bd"/>
</dbReference>
<dbReference type="RefSeq" id="WP_310246340.1">
    <property type="nucleotide sequence ID" value="NZ_JAVDXX010000001.1"/>
</dbReference>
<keyword evidence="5" id="KW-1185">Reference proteome</keyword>
<comment type="caution">
    <text evidence="4">The sequence shown here is derived from an EMBL/GenBank/DDBJ whole genome shotgun (WGS) entry which is preliminary data.</text>
</comment>
<evidence type="ECO:0000256" key="1">
    <source>
        <dbReference type="SAM" id="MobiDB-lite"/>
    </source>
</evidence>
<gene>
    <name evidence="4" type="ORF">J2S67_000687</name>
</gene>
<proteinExistence type="predicted"/>
<keyword evidence="2" id="KW-0472">Membrane</keyword>
<feature type="region of interest" description="Disordered" evidence="1">
    <location>
        <begin position="1"/>
        <end position="127"/>
    </location>
</feature>
<evidence type="ECO:0000259" key="3">
    <source>
        <dbReference type="Pfam" id="PF12229"/>
    </source>
</evidence>
<name>A0ABU1YYH8_9MICC</name>
<protein>
    <submittedName>
        <fullName evidence="4">Vancomycin resistance protein YoaR</fullName>
    </submittedName>
</protein>
<dbReference type="InterPro" id="IPR007391">
    <property type="entry name" value="Vancomycin_resist_VanW"/>
</dbReference>
<feature type="compositionally biased region" description="Low complexity" evidence="1">
    <location>
        <begin position="150"/>
        <end position="164"/>
    </location>
</feature>
<feature type="compositionally biased region" description="Low complexity" evidence="1">
    <location>
        <begin position="96"/>
        <end position="127"/>
    </location>
</feature>